<comment type="cofactor">
    <cofactor evidence="3">
        <name>Mn(2+)</name>
        <dbReference type="ChEBI" id="CHEBI:29035"/>
    </cofactor>
    <text evidence="3">Binds 2 manganese ions per subunit.</text>
</comment>
<keyword evidence="6" id="KW-1185">Reference proteome</keyword>
<evidence type="ECO:0000313" key="6">
    <source>
        <dbReference type="Proteomes" id="UP000011135"/>
    </source>
</evidence>
<dbReference type="Gene3D" id="3.40.800.10">
    <property type="entry name" value="Ureohydrolase domain"/>
    <property type="match status" value="1"/>
</dbReference>
<organism evidence="5 6">
    <name type="scientific">Fulvivirga imtechensis AK7</name>
    <dbReference type="NCBI Taxonomy" id="1237149"/>
    <lineage>
        <taxon>Bacteria</taxon>
        <taxon>Pseudomonadati</taxon>
        <taxon>Bacteroidota</taxon>
        <taxon>Cytophagia</taxon>
        <taxon>Cytophagales</taxon>
        <taxon>Fulvivirgaceae</taxon>
        <taxon>Fulvivirga</taxon>
    </lineage>
</organism>
<feature type="binding site" evidence="3">
    <location>
        <position position="275"/>
    </location>
    <ligand>
        <name>Mn(2+)</name>
        <dbReference type="ChEBI" id="CHEBI:29035"/>
        <label>1</label>
    </ligand>
</feature>
<dbReference type="SUPFAM" id="SSF52768">
    <property type="entry name" value="Arginase/deacetylase"/>
    <property type="match status" value="1"/>
</dbReference>
<gene>
    <name evidence="5" type="ORF">C900_01568</name>
</gene>
<dbReference type="InterPro" id="IPR023696">
    <property type="entry name" value="Ureohydrolase_dom_sf"/>
</dbReference>
<dbReference type="RefSeq" id="WP_009579001.1">
    <property type="nucleotide sequence ID" value="NZ_AMZN01000023.1"/>
</dbReference>
<sequence length="356" mass="39752">MITKEEIIANFDPNAPGVSGNLFGLPFNNDNAELIIIPVPWEVTVSYSAGTAEGPEAILDASTQVDLFIKDIPDAWKLGISMLPVSEKFKEENQKFRDLASRYIKWLEENEEEWISDDLKVIPTTINEVCEKLNIYVRSQALKQLEKGKMVALLGGDHSTPLGLISALASQHDNFGILQIDAHADLRKAYEDFTYSHASIMYNALEKVPQVSKLVQVGIRDFCEEEVEYINQSQGRVVTFYDEDLKNAQLEGDTWAAICKKIIKNLPKQVYISFDIDGLDPKLCPNTGTPVPGGLEYHQVIYLFKQVVRSGRTIIGFDLNEVSPGEDDWDANVGARLLYQMGNIMAVSQGKLSFTA</sequence>
<name>L8JYX8_9BACT</name>
<dbReference type="AlphaFoldDB" id="L8JYX8"/>
<feature type="binding site" evidence="3">
    <location>
        <position position="183"/>
    </location>
    <ligand>
        <name>Mn(2+)</name>
        <dbReference type="ChEBI" id="CHEBI:29035"/>
        <label>1</label>
    </ligand>
</feature>
<dbReference type="EMBL" id="AMZN01000023">
    <property type="protein sequence ID" value="ELR72412.1"/>
    <property type="molecule type" value="Genomic_DNA"/>
</dbReference>
<dbReference type="PATRIC" id="fig|1237149.3.peg.1522"/>
<dbReference type="Pfam" id="PF00491">
    <property type="entry name" value="Arginase"/>
    <property type="match status" value="1"/>
</dbReference>
<dbReference type="PANTHER" id="PTHR11358:SF26">
    <property type="entry name" value="GUANIDINO ACID HYDROLASE, MITOCHONDRIAL"/>
    <property type="match status" value="1"/>
</dbReference>
<keyword evidence="2" id="KW-0378">Hydrolase</keyword>
<accession>L8JYX8</accession>
<keyword evidence="3" id="KW-0464">Manganese</keyword>
<proteinExistence type="inferred from homology"/>
<evidence type="ECO:0000256" key="2">
    <source>
        <dbReference type="ARBA" id="ARBA00022801"/>
    </source>
</evidence>
<dbReference type="GO" id="GO:0008783">
    <property type="term" value="F:agmatinase activity"/>
    <property type="evidence" value="ECO:0007669"/>
    <property type="project" value="TreeGrafter"/>
</dbReference>
<keyword evidence="1 3" id="KW-0479">Metal-binding</keyword>
<comment type="similarity">
    <text evidence="4">Belongs to the arginase family.</text>
</comment>
<dbReference type="Proteomes" id="UP000011135">
    <property type="component" value="Unassembled WGS sequence"/>
</dbReference>
<feature type="binding site" evidence="3">
    <location>
        <position position="185"/>
    </location>
    <ligand>
        <name>Mn(2+)</name>
        <dbReference type="ChEBI" id="CHEBI:29035"/>
        <label>1</label>
    </ligand>
</feature>
<comment type="caution">
    <text evidence="5">The sequence shown here is derived from an EMBL/GenBank/DDBJ whole genome shotgun (WGS) entry which is preliminary data.</text>
</comment>
<dbReference type="eggNOG" id="COG0010">
    <property type="taxonomic scope" value="Bacteria"/>
</dbReference>
<dbReference type="GO" id="GO:0046872">
    <property type="term" value="F:metal ion binding"/>
    <property type="evidence" value="ECO:0007669"/>
    <property type="project" value="UniProtKB-KW"/>
</dbReference>
<protein>
    <submittedName>
        <fullName evidence="5">Agmatinase</fullName>
    </submittedName>
</protein>
<feature type="binding site" evidence="3">
    <location>
        <position position="158"/>
    </location>
    <ligand>
        <name>Mn(2+)</name>
        <dbReference type="ChEBI" id="CHEBI:29035"/>
        <label>1</label>
    </ligand>
</feature>
<dbReference type="InterPro" id="IPR006035">
    <property type="entry name" value="Ureohydrolase"/>
</dbReference>
<dbReference type="OrthoDB" id="9788689at2"/>
<dbReference type="GO" id="GO:0033389">
    <property type="term" value="P:putrescine biosynthetic process from arginine, via agmatine"/>
    <property type="evidence" value="ECO:0007669"/>
    <property type="project" value="TreeGrafter"/>
</dbReference>
<dbReference type="PIRSF" id="PIRSF036979">
    <property type="entry name" value="Arginase"/>
    <property type="match status" value="1"/>
</dbReference>
<dbReference type="PANTHER" id="PTHR11358">
    <property type="entry name" value="ARGINASE/AGMATINASE"/>
    <property type="match status" value="1"/>
</dbReference>
<feature type="binding site" evidence="3">
    <location>
        <position position="277"/>
    </location>
    <ligand>
        <name>Mn(2+)</name>
        <dbReference type="ChEBI" id="CHEBI:29035"/>
        <label>1</label>
    </ligand>
</feature>
<dbReference type="CDD" id="cd11593">
    <property type="entry name" value="Agmatinase-like_2"/>
    <property type="match status" value="1"/>
</dbReference>
<dbReference type="PRINTS" id="PR00116">
    <property type="entry name" value="ARGINASE"/>
</dbReference>
<evidence type="ECO:0000313" key="5">
    <source>
        <dbReference type="EMBL" id="ELR72412.1"/>
    </source>
</evidence>
<evidence type="ECO:0000256" key="4">
    <source>
        <dbReference type="PROSITE-ProRule" id="PRU00742"/>
    </source>
</evidence>
<evidence type="ECO:0000256" key="1">
    <source>
        <dbReference type="ARBA" id="ARBA00022723"/>
    </source>
</evidence>
<feature type="binding site" evidence="3">
    <location>
        <position position="181"/>
    </location>
    <ligand>
        <name>Mn(2+)</name>
        <dbReference type="ChEBI" id="CHEBI:29035"/>
        <label>1</label>
    </ligand>
</feature>
<evidence type="ECO:0000256" key="3">
    <source>
        <dbReference type="PIRSR" id="PIRSR036979-1"/>
    </source>
</evidence>
<dbReference type="PROSITE" id="PS51409">
    <property type="entry name" value="ARGINASE_2"/>
    <property type="match status" value="1"/>
</dbReference>
<reference evidence="5 6" key="1">
    <citation type="submission" date="2012-12" db="EMBL/GenBank/DDBJ databases">
        <title>Genome assembly of Fulvivirga imtechensis AK7.</title>
        <authorList>
            <person name="Nupur N."/>
            <person name="Khatri I."/>
            <person name="Kumar R."/>
            <person name="Subramanian S."/>
            <person name="Pinnaka A."/>
        </authorList>
    </citation>
    <scope>NUCLEOTIDE SEQUENCE [LARGE SCALE GENOMIC DNA]</scope>
    <source>
        <strain evidence="5 6">AK7</strain>
    </source>
</reference>
<dbReference type="STRING" id="1237149.C900_01568"/>